<dbReference type="InterPro" id="IPR022591">
    <property type="entry name" value="TAF1_HAT_dom"/>
</dbReference>
<feature type="domain" description="Bromo" evidence="8">
    <location>
        <begin position="2013"/>
        <end position="2083"/>
    </location>
</feature>
<feature type="compositionally biased region" description="Polar residues" evidence="7">
    <location>
        <begin position="234"/>
        <end position="251"/>
    </location>
</feature>
<name>A0A8E0VLG1_9TREM</name>
<feature type="compositionally biased region" description="Low complexity" evidence="7">
    <location>
        <begin position="938"/>
        <end position="949"/>
    </location>
</feature>
<feature type="compositionally biased region" description="Polar residues" evidence="7">
    <location>
        <begin position="1639"/>
        <end position="1654"/>
    </location>
</feature>
<protein>
    <submittedName>
        <fullName evidence="9">Transcription initiation factor TFIID subunit 1</fullName>
    </submittedName>
</protein>
<gene>
    <name evidence="9" type="ORF">FBUS_02718</name>
</gene>
<evidence type="ECO:0000256" key="6">
    <source>
        <dbReference type="PROSITE-ProRule" id="PRU00035"/>
    </source>
</evidence>
<feature type="region of interest" description="Disordered" evidence="7">
    <location>
        <begin position="815"/>
        <end position="865"/>
    </location>
</feature>
<sequence length="2562" mass="279071">MLENSDQSDGPKYKLSSFLFGNVDKQGEIEEYKNDEDLKSINNIDQCHVKEVEETTQVVLSSDSTPVHEPDSSRAIPIVSVEPADYYDEQEAVPDEILDLKEIEHRDELLSRVKVADEDDYDDASEPEASSSREVVVTTSSSAGALSPRNVPTDTIPLLKLPATPPPGSGATSPAPESNQALENGNRDKVENEVIAIESNVSPFASSEPSTKFGDDESACSRMPPPLHRAPVSLSRQNPSKVVSSRGSESPCSAWGGTLSSPTSLRVDSPGFEQTASPAPLHESYGLNTPLGSLMPAEYANVEITNLFPNYDPCRTPRWSHLFRLPHAPSIYRDFIERAPLINSLLEERAARSVDRLHLVYDDYLDLGQIPLTSETATRDEVDELSTPLPPGSDCLAGHEKSWWRRAFASALAELSNPITNGTKSRTSATVSVAVDASRETRAAKLTGKGNATGSCDHSTSDSKESGDTVAKETDGKGHGKSMSQEELCRGWRLGPAKYWYDQLGIPLDADISTWTEWRRSSLTSASGIGTSSSGYSVTETAVMSSDAVDHNGNTTVSSESIKSEAPDGPSSPVTADGDDDPGRSASETVDDKVNPNSEPVESRTGLNVEAEVKLEVKSPHTESQPAALVQPSTDVKPAAERSRITCELPQNAFYPYQLMNWEDDIIYDPQLSATKISASSKMNAAYAGWIPSQHCRTMATFQDAYQGKFPYIVGSKALSGLNAANTVMEYLLNGLDKASIPTNSPYAIFPVENAGILSDSWVYDIIYDSDLPANQLPPPFLLTLDGNDETCLMDSVDDAEIAAAINAARGQRQRSLAARSGDVTTDANGAAVSNTGNAAIRGPDSRTDGLSSGDNNSWSQYGTPFADASNTNASKSNVPINRASLQVSFGLASTRGMLTGALAKAEHGAEKVKMILGKHGLLAEDDWQADHDKFANSDENNNNNGNPNEAHGDLTGTDGSVLASAAAAVSGIPPKDPLNLSNDEFYAIRSGALGMCGGLARCGPLQHSTPAVELWPPFFPTYMSSLRLRQFHRIPLKRYLRGPMSQYNIPFPVTNLLRHIQKKSLEREEEKSATGGGDIFFMRTPADLSGTDGDVILCEFTEEFPPLMTQVGMASRVINYYRPLNPRDRSLSPAPHASSEPPDLPYGSLVYVSGTDSPFLGVIRPGGYLQTLENNMYRAPIYSHTMPSTDFLLIRNRNGISIRHIQNMFTVGQEIPLMEVPGPNSKRANNFVRDFLQVFILRLFLRSTDEPKRIKIEEIRKAFPNHSESSVRKRLKVCADFRRTDCCAHYSMLAAELRLKDAGYGEKSIFVLDENQEDEEEKEGQPKMEDEVRAAPWNTTRAYLASQRGGCFLELHGAADPTGCGEAFSYSKTSAKPGALFRQAGGEVARGLLKGKRTVTGTDADLRKLHLRDARALLRSFGISEVDLKSFKRWEIIDMVRFTSTERAKQGEEEGSAKFARGNRLSMGEQVRCYREECQRIFDLQNRVLSNPELLSSDEEVSSEEDEDEAGESAAGRAGQSSTGGGGTGSHGTGTSLGTSTTANSSSIGGVRLSSLSASARSFSSSMNRNIEAVISNRMSVSEFEQRREEADREKLKRALEAGDSSLGNKRPRKTNPAGPAIKGSTTAPGSILDHSTDSNPATSMAAPSSTGSSTIYEASAQAAGTILDLPPPWPNATRKLLRIMRTYSEDGQQYTRTELVPWSPVDQLRRLRKQQAQIRERGGIPGATGADGSLASGAHRPGSAVGLGGPDAAARRRRRHKPLTSALIKMRCGACGQTGHMRTNKECPMYGKSGTGALGDLAGSRRGLDRSRARGGPASSRAHLDGLGKCDADAIAAAQALASRPVCELLAEQEEQESAEHKLPQSGGLAEGDGTSQDRIHTNREGDESHDSAPAFGETDMTVEGTKLKLHSNLTRYIQEHNRRNLKMKIHRQLLDRLNAASEMVHSATQRRTLAARQASSGASGTPGRGRRGSLIEDEFPSGIKHRGNRRRIDPRVALNHIFEGIYKDLTQIPGYKIFMHPVKEKDCPNYYSQITEPMDLSQIRMKINENAYATREEFLADIRLIYNNSLQFNGRYSSYTETAMKMCSHVMEEFCHKELKLMRLESLVNPLLDEDDLVGLSFLLQQAIEAMRAVEHSRPFHTPVDKRRYPDYYKQITNPMDLCTLEKLVKENRFRSRAEFLVQVDLILSNCIQFNGAESPLSDVAKNLVEAARTRLEQDAEMLDTIEANIRINQPDSVADAEGPPGEISRSVIESSDLEETSSRRVPTASSDGDLGPSGQQEREPRKLGAMKRRAPSTTGLERPNKLAKVTGSDTNLALMDSNSQPASFVTKMCKSPSLPTESNRPRGHLHRHGVQIVSDNGQRRQLEEAVDADTAEGDDDDAELNEDDTLNARADAHSYSEDSVSDVPDWDPHQLRTHGSPNPYSNHRQVTYIDEETRFSMGESASVQPPLPPLTDELVAQDLQLTDSEDGSSLSGQGGELCADSSDIAFVSSNHRTNELGAQPSFDIPPVSQLTDASPEAGWTSPYTGAPDVSEPTPSHTSNQVAFFISEGEDDSND</sequence>
<dbReference type="Pfam" id="PF00439">
    <property type="entry name" value="Bromodomain"/>
    <property type="match status" value="2"/>
</dbReference>
<feature type="compositionally biased region" description="Low complexity" evidence="7">
    <location>
        <begin position="1534"/>
        <end position="1550"/>
    </location>
</feature>
<dbReference type="SMART" id="SM00297">
    <property type="entry name" value="BROMO"/>
    <property type="match status" value="2"/>
</dbReference>
<feature type="compositionally biased region" description="Polar residues" evidence="7">
    <location>
        <begin position="2540"/>
        <end position="2549"/>
    </location>
</feature>
<evidence type="ECO:0000256" key="1">
    <source>
        <dbReference type="ARBA" id="ARBA00004123"/>
    </source>
</evidence>
<feature type="region of interest" description="Disordered" evidence="7">
    <location>
        <begin position="1723"/>
        <end position="1762"/>
    </location>
</feature>
<feature type="region of interest" description="Disordered" evidence="7">
    <location>
        <begin position="108"/>
        <end position="261"/>
    </location>
</feature>
<dbReference type="PANTHER" id="PTHR13900">
    <property type="entry name" value="TRANSCRIPTION INITIATION FACTOR TFIID"/>
    <property type="match status" value="1"/>
</dbReference>
<dbReference type="InterPro" id="IPR040240">
    <property type="entry name" value="TAF1"/>
</dbReference>
<feature type="region of interest" description="Disordered" evidence="7">
    <location>
        <begin position="1494"/>
        <end position="1550"/>
    </location>
</feature>
<dbReference type="GO" id="GO:0004402">
    <property type="term" value="F:histone acetyltransferase activity"/>
    <property type="evidence" value="ECO:0007669"/>
    <property type="project" value="InterPro"/>
</dbReference>
<dbReference type="Proteomes" id="UP000728185">
    <property type="component" value="Unassembled WGS sequence"/>
</dbReference>
<feature type="compositionally biased region" description="Polar residues" evidence="7">
    <location>
        <begin position="199"/>
        <end position="210"/>
    </location>
</feature>
<evidence type="ECO:0000256" key="2">
    <source>
        <dbReference type="ARBA" id="ARBA00023015"/>
    </source>
</evidence>
<feature type="region of interest" description="Disordered" evidence="7">
    <location>
        <begin position="547"/>
        <end position="607"/>
    </location>
</feature>
<feature type="region of interest" description="Disordered" evidence="7">
    <location>
        <begin position="1797"/>
        <end position="1825"/>
    </location>
</feature>
<evidence type="ECO:0000256" key="4">
    <source>
        <dbReference type="ARBA" id="ARBA00023163"/>
    </source>
</evidence>
<feature type="compositionally biased region" description="Acidic residues" evidence="7">
    <location>
        <begin position="117"/>
        <end position="126"/>
    </location>
</feature>
<comment type="subcellular location">
    <subcellularLocation>
        <location evidence="1">Nucleus</location>
    </subcellularLocation>
</comment>
<accession>A0A8E0VLG1</accession>
<feature type="region of interest" description="Disordered" evidence="7">
    <location>
        <begin position="1854"/>
        <end position="1899"/>
    </location>
</feature>
<feature type="compositionally biased region" description="Low complexity" evidence="7">
    <location>
        <begin position="128"/>
        <end position="143"/>
    </location>
</feature>
<evidence type="ECO:0000259" key="8">
    <source>
        <dbReference type="PROSITE" id="PS50014"/>
    </source>
</evidence>
<feature type="region of interest" description="Disordered" evidence="7">
    <location>
        <begin position="2498"/>
        <end position="2562"/>
    </location>
</feature>
<dbReference type="InterPro" id="IPR041670">
    <property type="entry name" value="Znf-CCHC_6"/>
</dbReference>
<feature type="compositionally biased region" description="Acidic residues" evidence="7">
    <location>
        <begin position="1497"/>
        <end position="1512"/>
    </location>
</feature>
<feature type="region of interest" description="Disordered" evidence="7">
    <location>
        <begin position="1956"/>
        <end position="1990"/>
    </location>
</feature>
<keyword evidence="5" id="KW-0539">Nucleus</keyword>
<dbReference type="InterPro" id="IPR036427">
    <property type="entry name" value="Bromodomain-like_sf"/>
</dbReference>
<dbReference type="OrthoDB" id="5752at2759"/>
<dbReference type="GO" id="GO:0017025">
    <property type="term" value="F:TBP-class protein binding"/>
    <property type="evidence" value="ECO:0007669"/>
    <property type="project" value="InterPro"/>
</dbReference>
<evidence type="ECO:0000256" key="7">
    <source>
        <dbReference type="SAM" id="MobiDB-lite"/>
    </source>
</evidence>
<feature type="compositionally biased region" description="Basic and acidic residues" evidence="7">
    <location>
        <begin position="459"/>
        <end position="478"/>
    </location>
</feature>
<dbReference type="Gene3D" id="1.20.920.10">
    <property type="entry name" value="Bromodomain-like"/>
    <property type="match status" value="2"/>
</dbReference>
<reference evidence="9" key="1">
    <citation type="submission" date="2019-05" db="EMBL/GenBank/DDBJ databases">
        <title>Annotation for the trematode Fasciolopsis buski.</title>
        <authorList>
            <person name="Choi Y.-J."/>
        </authorList>
    </citation>
    <scope>NUCLEOTIDE SEQUENCE</scope>
    <source>
        <strain evidence="9">HT</strain>
        <tissue evidence="9">Whole worm</tissue>
    </source>
</reference>
<evidence type="ECO:0000256" key="3">
    <source>
        <dbReference type="ARBA" id="ARBA00023117"/>
    </source>
</evidence>
<feature type="region of interest" description="Disordered" evidence="7">
    <location>
        <begin position="442"/>
        <end position="485"/>
    </location>
</feature>
<keyword evidence="3 6" id="KW-0103">Bromodomain</keyword>
<dbReference type="PRINTS" id="PR00503">
    <property type="entry name" value="BROMODOMAIN"/>
</dbReference>
<dbReference type="Pfam" id="PF12157">
    <property type="entry name" value="DUF3591"/>
    <property type="match status" value="2"/>
</dbReference>
<dbReference type="GO" id="GO:0016251">
    <property type="term" value="F:RNA polymerase II general transcription initiation factor activity"/>
    <property type="evidence" value="ECO:0007669"/>
    <property type="project" value="InterPro"/>
</dbReference>
<dbReference type="PANTHER" id="PTHR13900:SF0">
    <property type="entry name" value="TRANSCRIPTION INITIATION FACTOR TFIID SUBUNIT 1"/>
    <property type="match status" value="1"/>
</dbReference>
<feature type="region of interest" description="Disordered" evidence="7">
    <location>
        <begin position="2237"/>
        <end position="2322"/>
    </location>
</feature>
<keyword evidence="4" id="KW-0804">Transcription</keyword>
<feature type="compositionally biased region" description="Polar residues" evidence="7">
    <location>
        <begin position="2421"/>
        <end position="2431"/>
    </location>
</feature>
<dbReference type="PROSITE" id="PS50014">
    <property type="entry name" value="BROMODOMAIN_2"/>
    <property type="match status" value="2"/>
</dbReference>
<feature type="compositionally biased region" description="Basic and acidic residues" evidence="7">
    <location>
        <begin position="1878"/>
        <end position="1893"/>
    </location>
</feature>
<comment type="caution">
    <text evidence="9">The sequence shown here is derived from an EMBL/GenBank/DDBJ whole genome shotgun (WGS) entry which is preliminary data.</text>
</comment>
<proteinExistence type="predicted"/>
<feature type="compositionally biased region" description="Polar residues" evidence="7">
    <location>
        <begin position="849"/>
        <end position="865"/>
    </location>
</feature>
<dbReference type="InterPro" id="IPR001487">
    <property type="entry name" value="Bromodomain"/>
</dbReference>
<organism evidence="9 10">
    <name type="scientific">Fasciolopsis buskii</name>
    <dbReference type="NCBI Taxonomy" id="27845"/>
    <lineage>
        <taxon>Eukaryota</taxon>
        <taxon>Metazoa</taxon>
        <taxon>Spiralia</taxon>
        <taxon>Lophotrochozoa</taxon>
        <taxon>Platyhelminthes</taxon>
        <taxon>Trematoda</taxon>
        <taxon>Digenea</taxon>
        <taxon>Plagiorchiida</taxon>
        <taxon>Echinostomata</taxon>
        <taxon>Echinostomatoidea</taxon>
        <taxon>Fasciolidae</taxon>
        <taxon>Fasciolopsis</taxon>
    </lineage>
</organism>
<evidence type="ECO:0000313" key="9">
    <source>
        <dbReference type="EMBL" id="KAA0192488.1"/>
    </source>
</evidence>
<feature type="compositionally biased region" description="Polar residues" evidence="7">
    <location>
        <begin position="552"/>
        <end position="561"/>
    </location>
</feature>
<dbReference type="GO" id="GO:0051123">
    <property type="term" value="P:RNA polymerase II preinitiation complex assembly"/>
    <property type="evidence" value="ECO:0007669"/>
    <property type="project" value="TreeGrafter"/>
</dbReference>
<feature type="compositionally biased region" description="Low complexity" evidence="7">
    <location>
        <begin position="1513"/>
        <end position="1522"/>
    </location>
</feature>
<dbReference type="EMBL" id="LUCM01005661">
    <property type="protein sequence ID" value="KAA0192488.1"/>
    <property type="molecule type" value="Genomic_DNA"/>
</dbReference>
<feature type="compositionally biased region" description="Acidic residues" evidence="7">
    <location>
        <begin position="2372"/>
        <end position="2393"/>
    </location>
</feature>
<feature type="region of interest" description="Disordered" evidence="7">
    <location>
        <begin position="1601"/>
        <end position="1654"/>
    </location>
</feature>
<feature type="region of interest" description="Disordered" evidence="7">
    <location>
        <begin position="2336"/>
        <end position="2431"/>
    </location>
</feature>
<evidence type="ECO:0000313" key="10">
    <source>
        <dbReference type="Proteomes" id="UP000728185"/>
    </source>
</evidence>
<keyword evidence="2" id="KW-0805">Transcription regulation</keyword>
<evidence type="ECO:0000256" key="5">
    <source>
        <dbReference type="ARBA" id="ARBA00023242"/>
    </source>
</evidence>
<feature type="compositionally biased region" description="Polar residues" evidence="7">
    <location>
        <begin position="823"/>
        <end position="838"/>
    </location>
</feature>
<keyword evidence="10" id="KW-1185">Reference proteome</keyword>
<dbReference type="SUPFAM" id="SSF47370">
    <property type="entry name" value="Bromodomain"/>
    <property type="match status" value="2"/>
</dbReference>
<feature type="compositionally biased region" description="Gly residues" evidence="7">
    <location>
        <begin position="1523"/>
        <end position="1533"/>
    </location>
</feature>
<dbReference type="GO" id="GO:0005669">
    <property type="term" value="C:transcription factor TFIID complex"/>
    <property type="evidence" value="ECO:0007669"/>
    <property type="project" value="InterPro"/>
</dbReference>
<dbReference type="Pfam" id="PF15288">
    <property type="entry name" value="zf-CCHC_6"/>
    <property type="match status" value="1"/>
</dbReference>
<feature type="domain" description="Bromo" evidence="8">
    <location>
        <begin position="2135"/>
        <end position="2205"/>
    </location>
</feature>
<feature type="region of interest" description="Disordered" evidence="7">
    <location>
        <begin position="933"/>
        <end position="958"/>
    </location>
</feature>